<feature type="transmembrane region" description="Helical" evidence="6">
    <location>
        <begin position="97"/>
        <end position="123"/>
    </location>
</feature>
<organism evidence="7 8">
    <name type="scientific">Paenibacillus swuensis</name>
    <dbReference type="NCBI Taxonomy" id="1178515"/>
    <lineage>
        <taxon>Bacteria</taxon>
        <taxon>Bacillati</taxon>
        <taxon>Bacillota</taxon>
        <taxon>Bacilli</taxon>
        <taxon>Bacillales</taxon>
        <taxon>Paenibacillaceae</taxon>
        <taxon>Paenibacillus</taxon>
    </lineage>
</organism>
<gene>
    <name evidence="7" type="ORF">SY83_14885</name>
</gene>
<comment type="subcellular location">
    <subcellularLocation>
        <location evidence="1">Membrane</location>
        <topology evidence="1">Multi-pass membrane protein</topology>
    </subcellularLocation>
</comment>
<evidence type="ECO:0000256" key="4">
    <source>
        <dbReference type="ARBA" id="ARBA00022989"/>
    </source>
</evidence>
<dbReference type="AlphaFoldDB" id="A0A172TJZ0"/>
<evidence type="ECO:0000256" key="1">
    <source>
        <dbReference type="ARBA" id="ARBA00004141"/>
    </source>
</evidence>
<feature type="transmembrane region" description="Helical" evidence="6">
    <location>
        <begin position="153"/>
        <end position="172"/>
    </location>
</feature>
<dbReference type="NCBIfam" id="TIGR03717">
    <property type="entry name" value="R_switched_YjbE"/>
    <property type="match status" value="1"/>
</dbReference>
<dbReference type="RefSeq" id="WP_068607809.1">
    <property type="nucleotide sequence ID" value="NZ_CP011388.1"/>
</dbReference>
<keyword evidence="4 6" id="KW-1133">Transmembrane helix</keyword>
<dbReference type="GO" id="GO:0016020">
    <property type="term" value="C:membrane"/>
    <property type="evidence" value="ECO:0007669"/>
    <property type="project" value="UniProtKB-SubCell"/>
</dbReference>
<dbReference type="InterPro" id="IPR022301">
    <property type="entry name" value="Integral_membrane_YjbE"/>
</dbReference>
<evidence type="ECO:0000256" key="3">
    <source>
        <dbReference type="ARBA" id="ARBA00022692"/>
    </source>
</evidence>
<feature type="transmembrane region" description="Helical" evidence="6">
    <location>
        <begin position="67"/>
        <end position="85"/>
    </location>
</feature>
<dbReference type="PANTHER" id="PTHR30238">
    <property type="entry name" value="MEMBRANE BOUND PREDICTED REDOX MODULATOR"/>
    <property type="match status" value="1"/>
</dbReference>
<dbReference type="Proteomes" id="UP000076927">
    <property type="component" value="Chromosome"/>
</dbReference>
<evidence type="ECO:0000256" key="2">
    <source>
        <dbReference type="ARBA" id="ARBA00007511"/>
    </source>
</evidence>
<accession>A0A172TJZ0</accession>
<sequence length="220" mass="23601">MDEFILFLQIMLINILLSGDNAVVIALASKNLPPAQQKKAVWWGAGGAVALRLVLTVVAVILLDVPFIQAIGALLLFYIAVKLLAEEGNEEHIASPVTLRSAIQTIIVADIVMSLDNVLAIAAVAEGDYAMIILGITLSIPLIVWGSGMIMKLLQMFPILTLMGAGILGFTAGEMFVGDPKVNELVLHHNEMMHLGIPIGLTVIILGLGLLQRAKWIHIT</sequence>
<evidence type="ECO:0000313" key="8">
    <source>
        <dbReference type="Proteomes" id="UP000076927"/>
    </source>
</evidence>
<dbReference type="InterPro" id="IPR005496">
    <property type="entry name" value="Integral_membrane_TerC"/>
</dbReference>
<evidence type="ECO:0000256" key="6">
    <source>
        <dbReference type="SAM" id="Phobius"/>
    </source>
</evidence>
<keyword evidence="8" id="KW-1185">Reference proteome</keyword>
<dbReference type="OrthoDB" id="5295733at2"/>
<feature type="transmembrane region" description="Helical" evidence="6">
    <location>
        <begin position="129"/>
        <end position="146"/>
    </location>
</feature>
<proteinExistence type="inferred from homology"/>
<protein>
    <submittedName>
        <fullName evidence="7">Membrane protein</fullName>
    </submittedName>
</protein>
<comment type="similarity">
    <text evidence="2">Belongs to the TerC family.</text>
</comment>
<evidence type="ECO:0000256" key="5">
    <source>
        <dbReference type="ARBA" id="ARBA00023136"/>
    </source>
</evidence>
<dbReference type="Pfam" id="PF03741">
    <property type="entry name" value="TerC"/>
    <property type="match status" value="1"/>
</dbReference>
<dbReference type="KEGG" id="pswu:SY83_14885"/>
<feature type="transmembrane region" description="Helical" evidence="6">
    <location>
        <begin position="6"/>
        <end position="28"/>
    </location>
</feature>
<name>A0A172TJZ0_9BACL</name>
<keyword evidence="5 6" id="KW-0472">Membrane</keyword>
<reference evidence="7 8" key="1">
    <citation type="submission" date="2015-01" db="EMBL/GenBank/DDBJ databases">
        <title>Paenibacillus swuensis/DY6/whole genome sequencing.</title>
        <authorList>
            <person name="Kim M.K."/>
            <person name="Srinivasan S."/>
            <person name="Lee J.-J."/>
        </authorList>
    </citation>
    <scope>NUCLEOTIDE SEQUENCE [LARGE SCALE GENOMIC DNA]</scope>
    <source>
        <strain evidence="7 8">DY6</strain>
    </source>
</reference>
<keyword evidence="3 6" id="KW-0812">Transmembrane</keyword>
<dbReference type="EMBL" id="CP011388">
    <property type="protein sequence ID" value="ANE47340.1"/>
    <property type="molecule type" value="Genomic_DNA"/>
</dbReference>
<evidence type="ECO:0000313" key="7">
    <source>
        <dbReference type="EMBL" id="ANE47340.1"/>
    </source>
</evidence>
<feature type="transmembrane region" description="Helical" evidence="6">
    <location>
        <begin position="40"/>
        <end position="61"/>
    </location>
</feature>
<feature type="transmembrane region" description="Helical" evidence="6">
    <location>
        <begin position="192"/>
        <end position="211"/>
    </location>
</feature>
<dbReference type="PANTHER" id="PTHR30238:SF4">
    <property type="entry name" value="SLL1022 PROTEIN"/>
    <property type="match status" value="1"/>
</dbReference>
<dbReference type="STRING" id="1178515.SY83_14885"/>
<dbReference type="PATRIC" id="fig|1178515.4.peg.2991"/>